<feature type="region of interest" description="Disordered" evidence="2">
    <location>
        <begin position="487"/>
        <end position="512"/>
    </location>
</feature>
<feature type="region of interest" description="Disordered" evidence="2">
    <location>
        <begin position="1"/>
        <end position="98"/>
    </location>
</feature>
<name>A0A1I8QEH9_STOCA</name>
<dbReference type="AlphaFoldDB" id="A0A1I8QEH9"/>
<dbReference type="EnsemblMetazoa" id="SCAU016382-RA">
    <property type="protein sequence ID" value="SCAU016382-PA"/>
    <property type="gene ID" value="SCAU016382"/>
</dbReference>
<reference evidence="3" key="1">
    <citation type="submission" date="2020-05" db="UniProtKB">
        <authorList>
            <consortium name="EnsemblMetazoa"/>
        </authorList>
    </citation>
    <scope>IDENTIFICATION</scope>
    <source>
        <strain evidence="3">USDA</strain>
    </source>
</reference>
<evidence type="ECO:0000313" key="3">
    <source>
        <dbReference type="EnsemblMetazoa" id="SCAU016382-PA"/>
    </source>
</evidence>
<dbReference type="Proteomes" id="UP000095300">
    <property type="component" value="Unassembled WGS sequence"/>
</dbReference>
<feature type="compositionally biased region" description="Polar residues" evidence="2">
    <location>
        <begin position="375"/>
        <end position="390"/>
    </location>
</feature>
<organism evidence="3 4">
    <name type="scientific">Stomoxys calcitrans</name>
    <name type="common">Stable fly</name>
    <name type="synonym">Conops calcitrans</name>
    <dbReference type="NCBI Taxonomy" id="35570"/>
    <lineage>
        <taxon>Eukaryota</taxon>
        <taxon>Metazoa</taxon>
        <taxon>Ecdysozoa</taxon>
        <taxon>Arthropoda</taxon>
        <taxon>Hexapoda</taxon>
        <taxon>Insecta</taxon>
        <taxon>Pterygota</taxon>
        <taxon>Neoptera</taxon>
        <taxon>Endopterygota</taxon>
        <taxon>Diptera</taxon>
        <taxon>Brachycera</taxon>
        <taxon>Muscomorpha</taxon>
        <taxon>Muscoidea</taxon>
        <taxon>Muscidae</taxon>
        <taxon>Stomoxys</taxon>
    </lineage>
</organism>
<dbReference type="STRING" id="35570.A0A1I8QEH9"/>
<feature type="compositionally biased region" description="Polar residues" evidence="2">
    <location>
        <begin position="48"/>
        <end position="57"/>
    </location>
</feature>
<keyword evidence="1" id="KW-0175">Coiled coil</keyword>
<keyword evidence="4" id="KW-1185">Reference proteome</keyword>
<gene>
    <name evidence="3" type="primary">106086418</name>
</gene>
<dbReference type="OrthoDB" id="8069465at2759"/>
<feature type="coiled-coil region" evidence="1">
    <location>
        <begin position="207"/>
        <end position="344"/>
    </location>
</feature>
<sequence>MNKDRNEPTNGTKPTSKKRRFSASDFDVNNKTDASVKNQNEKFYFYRNNENTASNGKTPMRKRRSAPDDIKNMDSFPKPQSKSILNDKENATNSETAKIKNEKMNDFFKKQHNFMKNLKSALQKSIADNQKANCALEEKNKRIEEMQKSIANGDNELKKVKADLNSAKEDCMKTLKDFNIFKEKFCKLEIHYDSVTKMQNRQMQAVQSQLDEEKARENSRIHELEKNLEDIKEQLNERNQAFAQSNSNYAEIMGKYEKTRQEIEQVQKDFEIYRNQVIAEQKANEEKMQQELVQFRKDVTSKEQHQLEIIANMQKELMEKDEVIRQSKEEKATMEQEKNAKISELTYKINQIEKLFGQPTKSVIPMNVNTTAAITNTKKSSPKPSLNLDPTSKDIANSHRDSTETNSSEEKFLRLRAKKIPRPEKLSYTPVTGSVARDNAVNKKRGFQTLKNLPSPKSINNSGQASSVSDDDDDELVFPIWLPKMNNEGYVPETETDASESFVKSKRSKKVK</sequence>
<protein>
    <submittedName>
        <fullName evidence="3">Uncharacterized protein</fullName>
    </submittedName>
</protein>
<feature type="compositionally biased region" description="Polar residues" evidence="2">
    <location>
        <begin position="27"/>
        <end position="38"/>
    </location>
</feature>
<feature type="region of interest" description="Disordered" evidence="2">
    <location>
        <begin position="450"/>
        <end position="473"/>
    </location>
</feature>
<evidence type="ECO:0000256" key="1">
    <source>
        <dbReference type="SAM" id="Coils"/>
    </source>
</evidence>
<feature type="coiled-coil region" evidence="1">
    <location>
        <begin position="129"/>
        <end position="170"/>
    </location>
</feature>
<feature type="compositionally biased region" description="Basic and acidic residues" evidence="2">
    <location>
        <begin position="396"/>
        <end position="413"/>
    </location>
</feature>
<evidence type="ECO:0000256" key="2">
    <source>
        <dbReference type="SAM" id="MobiDB-lite"/>
    </source>
</evidence>
<proteinExistence type="predicted"/>
<feature type="compositionally biased region" description="Polar residues" evidence="2">
    <location>
        <begin position="450"/>
        <end position="468"/>
    </location>
</feature>
<feature type="region of interest" description="Disordered" evidence="2">
    <location>
        <begin position="375"/>
        <end position="418"/>
    </location>
</feature>
<evidence type="ECO:0000313" key="4">
    <source>
        <dbReference type="Proteomes" id="UP000095300"/>
    </source>
</evidence>
<accession>A0A1I8QEH9</accession>
<dbReference type="VEuPathDB" id="VectorBase:SCAU016382"/>